<comment type="caution">
    <text evidence="5">The sequence shown here is derived from an EMBL/GenBank/DDBJ whole genome shotgun (WGS) entry which is preliminary data.</text>
</comment>
<dbReference type="Proteomes" id="UP000318833">
    <property type="component" value="Unassembled WGS sequence"/>
</dbReference>
<dbReference type="PANTHER" id="PTHR10545:SF29">
    <property type="entry name" value="GH14572P-RELATED"/>
    <property type="match status" value="1"/>
</dbReference>
<accession>A0A554VIJ8</accession>
<dbReference type="EMBL" id="VLNR01000032">
    <property type="protein sequence ID" value="TSE07492.1"/>
    <property type="molecule type" value="Genomic_DNA"/>
</dbReference>
<feature type="region of interest" description="Disordered" evidence="3">
    <location>
        <begin position="1"/>
        <end position="21"/>
    </location>
</feature>
<evidence type="ECO:0000256" key="2">
    <source>
        <dbReference type="ARBA" id="ARBA00023315"/>
    </source>
</evidence>
<dbReference type="AlphaFoldDB" id="A0A554VIJ8"/>
<dbReference type="SUPFAM" id="SSF55729">
    <property type="entry name" value="Acyl-CoA N-acyltransferases (Nat)"/>
    <property type="match status" value="2"/>
</dbReference>
<name>A0A554VIJ8_9FLAO</name>
<dbReference type="RefSeq" id="WP_143917102.1">
    <property type="nucleotide sequence ID" value="NZ_CANMIK010000038.1"/>
</dbReference>
<gene>
    <name evidence="5" type="ORF">FOF46_15705</name>
</gene>
<keyword evidence="1 5" id="KW-0808">Transferase</keyword>
<proteinExistence type="predicted"/>
<evidence type="ECO:0000313" key="5">
    <source>
        <dbReference type="EMBL" id="TSE07492.1"/>
    </source>
</evidence>
<dbReference type="Pfam" id="PF00583">
    <property type="entry name" value="Acetyltransf_1"/>
    <property type="match status" value="2"/>
</dbReference>
<feature type="domain" description="N-acetyltransferase" evidence="4">
    <location>
        <begin position="635"/>
        <end position="783"/>
    </location>
</feature>
<feature type="compositionally biased region" description="Polar residues" evidence="3">
    <location>
        <begin position="1"/>
        <end position="20"/>
    </location>
</feature>
<dbReference type="Gene3D" id="3.40.630.30">
    <property type="match status" value="2"/>
</dbReference>
<keyword evidence="2" id="KW-0012">Acyltransferase</keyword>
<evidence type="ECO:0000259" key="4">
    <source>
        <dbReference type="PROSITE" id="PS51186"/>
    </source>
</evidence>
<feature type="domain" description="N-acetyltransferase" evidence="4">
    <location>
        <begin position="812"/>
        <end position="956"/>
    </location>
</feature>
<dbReference type="OrthoDB" id="9789605at2"/>
<keyword evidence="6" id="KW-1185">Reference proteome</keyword>
<dbReference type="InterPro" id="IPR016181">
    <property type="entry name" value="Acyl_CoA_acyltransferase"/>
</dbReference>
<dbReference type="GO" id="GO:0008080">
    <property type="term" value="F:N-acetyltransferase activity"/>
    <property type="evidence" value="ECO:0007669"/>
    <property type="project" value="TreeGrafter"/>
</dbReference>
<evidence type="ECO:0000313" key="6">
    <source>
        <dbReference type="Proteomes" id="UP000318833"/>
    </source>
</evidence>
<dbReference type="InterPro" id="IPR051016">
    <property type="entry name" value="Diverse_Substrate_AcTransf"/>
</dbReference>
<dbReference type="PANTHER" id="PTHR10545">
    <property type="entry name" value="DIAMINE N-ACETYLTRANSFERASE"/>
    <property type="match status" value="1"/>
</dbReference>
<evidence type="ECO:0000256" key="3">
    <source>
        <dbReference type="SAM" id="MobiDB-lite"/>
    </source>
</evidence>
<reference evidence="5 6" key="1">
    <citation type="submission" date="2019-07" db="EMBL/GenBank/DDBJ databases">
        <title>The draft genome sequence of Aquimarina algiphila M91.</title>
        <authorList>
            <person name="Meng X."/>
        </authorList>
    </citation>
    <scope>NUCLEOTIDE SEQUENCE [LARGE SCALE GENOMIC DNA]</scope>
    <source>
        <strain evidence="5 6">M91</strain>
    </source>
</reference>
<sequence>MKRNTLITKPNSLSPKSPFQNYRKPELSKTLIPKPEIFISKNQNENTFKNLLADLQSIGISNISFFNLLSNYELNSISEIISYLHLIVNREDYHPENLLFHQRLLSIIPPKHYKALSKLLQENYHSIAFSEETINFIEDEKIVKIIDEILFQYMGLLYSKTELHPTNTNLNLRSKIRLLESINTLLSEDLNIMLYFQMISTYGGLQAYYQNNKITSEILRKISHKGFDTDYIIFNSSQIHSIGPSKLEKQTEWDERLLQIIKKILGSKDEKPEVDIKQNRNKLFNIIKEHYTLLKNKKDKVAALEIINLISPALDKGHSILKKQNKLDEEVKIDNLKLELDYIKDILQNYEGKLPKPRKLYAVRSSKNIPELLFDNKRLSCCIFKPTGLFHGEITRLTLNPTTPIIEFWLEPYQEFLGIATLYLGVNRLGQKTILVDTVEYDNRLLELRGNNGTMKFILNSILMDAHQAGSKKVVIFAAPYGKPINFVNYVKKFSEKQASISFHEAYYFESVDPDNTALHSSSNSKHHYTVALGYNKPLKGVIDYGFTQVGANKVEKLVDGNKGVFEIDVEEYIKENKLISQIHKKEKTSFSTPKMLIDRQPDYHETTINERKEKVIDKFTKKLSEKLSNPKIEITNKAFSDELIEELLSIEKDSFSNELRYSTDDIKKRLQQKASQIIMIYENKTPVGFILSYVSPNLSNEIIYLDTIGIISEKQNLGLGQIMLQLYSKISLFDGFSQIYVLTEKGEKSESLIKFYKRNGFELISNQFKSISNLLIKQLTLKIKENIEDFEVLKAELVTTLKKIIPSPEVEILFDLDHNALQVIIDLEKEFDIDLRYNREELKERSNYKDTFLAIIKDDGIPIASSLCYYDPSLLDHTIFFDTMCIRQKYQSKGIGKLIVKSMLDISKLSKYSQALFYCKNVSKEGINLIEFYKKLGARIVEVLEDKTKMIFQVK</sequence>
<dbReference type="PROSITE" id="PS51186">
    <property type="entry name" value="GNAT"/>
    <property type="match status" value="2"/>
</dbReference>
<organism evidence="5 6">
    <name type="scientific">Aquimarina algiphila</name>
    <dbReference type="NCBI Taxonomy" id="2047982"/>
    <lineage>
        <taxon>Bacteria</taxon>
        <taxon>Pseudomonadati</taxon>
        <taxon>Bacteroidota</taxon>
        <taxon>Flavobacteriia</taxon>
        <taxon>Flavobacteriales</taxon>
        <taxon>Flavobacteriaceae</taxon>
        <taxon>Aquimarina</taxon>
    </lineage>
</organism>
<protein>
    <submittedName>
        <fullName evidence="5">GNAT family N-acetyltransferase</fullName>
    </submittedName>
</protein>
<dbReference type="InterPro" id="IPR000182">
    <property type="entry name" value="GNAT_dom"/>
</dbReference>
<dbReference type="CDD" id="cd04301">
    <property type="entry name" value="NAT_SF"/>
    <property type="match status" value="1"/>
</dbReference>
<evidence type="ECO:0000256" key="1">
    <source>
        <dbReference type="ARBA" id="ARBA00022679"/>
    </source>
</evidence>